<name>A0A8D8ZRX1_9HEMI</name>
<accession>A0A8D8ZRX1</accession>
<organism evidence="1">
    <name type="scientific">Cacopsylla melanoneura</name>
    <dbReference type="NCBI Taxonomy" id="428564"/>
    <lineage>
        <taxon>Eukaryota</taxon>
        <taxon>Metazoa</taxon>
        <taxon>Ecdysozoa</taxon>
        <taxon>Arthropoda</taxon>
        <taxon>Hexapoda</taxon>
        <taxon>Insecta</taxon>
        <taxon>Pterygota</taxon>
        <taxon>Neoptera</taxon>
        <taxon>Paraneoptera</taxon>
        <taxon>Hemiptera</taxon>
        <taxon>Sternorrhyncha</taxon>
        <taxon>Psylloidea</taxon>
        <taxon>Psyllidae</taxon>
        <taxon>Psyllinae</taxon>
        <taxon>Cacopsylla</taxon>
    </lineage>
</organism>
<sequence length="105" mass="12094">MISALGFRFLCFSDTRRKRTLRNSILSLHINCFSLSVFDILLEFLDVLLHNVALGFQYSMFKTSCVFCVYSSSSYTTTSFWFEIPSCVSCWLVLACLCNQTEIEL</sequence>
<dbReference type="EMBL" id="HBUF01534519">
    <property type="protein sequence ID" value="CAG6752823.1"/>
    <property type="molecule type" value="Transcribed_RNA"/>
</dbReference>
<dbReference type="AlphaFoldDB" id="A0A8D8ZRX1"/>
<reference evidence="1" key="1">
    <citation type="submission" date="2021-05" db="EMBL/GenBank/DDBJ databases">
        <authorList>
            <person name="Alioto T."/>
            <person name="Alioto T."/>
            <person name="Gomez Garrido J."/>
        </authorList>
    </citation>
    <scope>NUCLEOTIDE SEQUENCE</scope>
</reference>
<proteinExistence type="predicted"/>
<protein>
    <submittedName>
        <fullName evidence="1">Uncharacterized protein</fullName>
    </submittedName>
</protein>
<evidence type="ECO:0000313" key="1">
    <source>
        <dbReference type="EMBL" id="CAG6752823.1"/>
    </source>
</evidence>